<evidence type="ECO:0000256" key="2">
    <source>
        <dbReference type="ARBA" id="ARBA00008644"/>
    </source>
</evidence>
<dbReference type="InterPro" id="IPR003107">
    <property type="entry name" value="HAT"/>
</dbReference>
<evidence type="ECO:0000256" key="1">
    <source>
        <dbReference type="ARBA" id="ARBA00004123"/>
    </source>
</evidence>
<dbReference type="GO" id="GO:0071007">
    <property type="term" value="C:U2-type catalytic step 2 spliceosome"/>
    <property type="evidence" value="ECO:0007669"/>
    <property type="project" value="TreeGrafter"/>
</dbReference>
<dbReference type="eggNOG" id="KOG1915">
    <property type="taxonomic scope" value="Eukaryota"/>
</dbReference>
<dbReference type="Proteomes" id="UP000032180">
    <property type="component" value="Chromosome 10"/>
</dbReference>
<dbReference type="GO" id="GO:0000974">
    <property type="term" value="C:Prp19 complex"/>
    <property type="evidence" value="ECO:0007669"/>
    <property type="project" value="TreeGrafter"/>
</dbReference>
<feature type="domain" description="Pre-mRNA-splicing factor Syf1/CRNKL1-like C-terminal HAT-repeats" evidence="9">
    <location>
        <begin position="485"/>
        <end position="542"/>
    </location>
</feature>
<evidence type="ECO:0000256" key="5">
    <source>
        <dbReference type="ARBA" id="ARBA00022737"/>
    </source>
</evidence>
<reference evidence="11 12" key="1">
    <citation type="submission" date="2012-08" db="EMBL/GenBank/DDBJ databases">
        <title>Oryza genome evolution.</title>
        <authorList>
            <person name="Wing R.A."/>
        </authorList>
    </citation>
    <scope>NUCLEOTIDE SEQUENCE</scope>
</reference>
<reference evidence="11" key="3">
    <citation type="submission" date="2015-04" db="UniProtKB">
        <authorList>
            <consortium name="EnsemblPlants"/>
        </authorList>
    </citation>
    <scope>IDENTIFICATION</scope>
</reference>
<evidence type="ECO:0000256" key="8">
    <source>
        <dbReference type="ARBA" id="ARBA00037040"/>
    </source>
</evidence>
<comment type="function">
    <text evidence="8">Involved in pre-mRNA splicing and cell cycle progression. Required for the spliceosome assembly and initiation of the DNA replication.</text>
</comment>
<dbReference type="HOGENOM" id="CLU_011554_1_0_1"/>
<dbReference type="SMART" id="SM00386">
    <property type="entry name" value="HAT"/>
    <property type="match status" value="10"/>
</dbReference>
<keyword evidence="7" id="KW-0539">Nucleus</keyword>
<dbReference type="GO" id="GO:0000245">
    <property type="term" value="P:spliceosomal complex assembly"/>
    <property type="evidence" value="ECO:0007669"/>
    <property type="project" value="TreeGrafter"/>
</dbReference>
<dbReference type="FunFam" id="1.25.40.10:FF:001133">
    <property type="entry name" value="Crooked neck protein, putative"/>
    <property type="match status" value="1"/>
</dbReference>
<dbReference type="Gene3D" id="1.25.40.10">
    <property type="entry name" value="Tetratricopeptide repeat domain"/>
    <property type="match status" value="3"/>
</dbReference>
<dbReference type="SUPFAM" id="SSF48452">
    <property type="entry name" value="TPR-like"/>
    <property type="match status" value="3"/>
</dbReference>
<dbReference type="InterPro" id="IPR055430">
    <property type="entry name" value="HAT_Syf1_CNRKL1_C"/>
</dbReference>
<dbReference type="Gramene" id="LPERR10G04250.1">
    <property type="protein sequence ID" value="LPERR10G04250.1"/>
    <property type="gene ID" value="LPERR10G04250"/>
</dbReference>
<dbReference type="PANTHER" id="PTHR11246:SF3">
    <property type="entry name" value="CROOKED NECK-LIKE PROTEIN 1"/>
    <property type="match status" value="1"/>
</dbReference>
<feature type="domain" description="Pre-mRNA-splicing factor Syf1/CRNKL1-like C-terminal HAT-repeats" evidence="9">
    <location>
        <begin position="128"/>
        <end position="243"/>
    </location>
</feature>
<evidence type="ECO:0000256" key="7">
    <source>
        <dbReference type="ARBA" id="ARBA00023242"/>
    </source>
</evidence>
<feature type="domain" description="Pre-mRNA-splicing factor Syf1-like N-terminal HAT-repeats" evidence="10">
    <location>
        <begin position="321"/>
        <end position="451"/>
    </location>
</feature>
<dbReference type="GO" id="GO:0071014">
    <property type="term" value="C:post-mRNA release spliceosomal complex"/>
    <property type="evidence" value="ECO:0007669"/>
    <property type="project" value="TreeGrafter"/>
</dbReference>
<evidence type="ECO:0008006" key="13">
    <source>
        <dbReference type="Google" id="ProtNLM"/>
    </source>
</evidence>
<dbReference type="EnsemblPlants" id="LPERR10G04250.1">
    <property type="protein sequence ID" value="LPERR10G04250.1"/>
    <property type="gene ID" value="LPERR10G04250"/>
</dbReference>
<evidence type="ECO:0000256" key="3">
    <source>
        <dbReference type="ARBA" id="ARBA00022664"/>
    </source>
</evidence>
<dbReference type="PANTHER" id="PTHR11246">
    <property type="entry name" value="PRE-MRNA SPLICING FACTOR"/>
    <property type="match status" value="1"/>
</dbReference>
<dbReference type="FunFam" id="1.25.40.10:FF:000306">
    <property type="entry name" value="Cell cycle control protein cwf4"/>
    <property type="match status" value="1"/>
</dbReference>
<evidence type="ECO:0000256" key="6">
    <source>
        <dbReference type="ARBA" id="ARBA00023187"/>
    </source>
</evidence>
<keyword evidence="4" id="KW-0747">Spliceosome</keyword>
<comment type="similarity">
    <text evidence="2">Belongs to the crooked-neck family.</text>
</comment>
<dbReference type="GO" id="GO:0071011">
    <property type="term" value="C:precatalytic spliceosome"/>
    <property type="evidence" value="ECO:0007669"/>
    <property type="project" value="TreeGrafter"/>
</dbReference>
<dbReference type="Pfam" id="PF23233">
    <property type="entry name" value="HAT_Syf1_CNRKL1_N"/>
    <property type="match status" value="1"/>
</dbReference>
<dbReference type="Pfam" id="PF23231">
    <property type="entry name" value="HAT_Syf1_CNRKL1_C"/>
    <property type="match status" value="2"/>
</dbReference>
<dbReference type="InterPro" id="IPR011990">
    <property type="entry name" value="TPR-like_helical_dom_sf"/>
</dbReference>
<keyword evidence="6" id="KW-0508">mRNA splicing</keyword>
<evidence type="ECO:0000259" key="9">
    <source>
        <dbReference type="Pfam" id="PF23231"/>
    </source>
</evidence>
<keyword evidence="12" id="KW-1185">Reference proteome</keyword>
<dbReference type="STRING" id="77586.A0A0D9XIM9"/>
<name>A0A0D9XIM9_9ORYZ</name>
<evidence type="ECO:0000259" key="10">
    <source>
        <dbReference type="Pfam" id="PF23233"/>
    </source>
</evidence>
<evidence type="ECO:0000256" key="4">
    <source>
        <dbReference type="ARBA" id="ARBA00022728"/>
    </source>
</evidence>
<proteinExistence type="inferred from homology"/>
<keyword evidence="5" id="KW-0677">Repeat</keyword>
<reference evidence="12" key="2">
    <citation type="submission" date="2013-12" db="EMBL/GenBank/DDBJ databases">
        <authorList>
            <person name="Yu Y."/>
            <person name="Lee S."/>
            <person name="de Baynast K."/>
            <person name="Wissotski M."/>
            <person name="Liu L."/>
            <person name="Talag J."/>
            <person name="Goicoechea J."/>
            <person name="Angelova A."/>
            <person name="Jetty R."/>
            <person name="Kudrna D."/>
            <person name="Golser W."/>
            <person name="Rivera L."/>
            <person name="Zhang J."/>
            <person name="Wing R."/>
        </authorList>
    </citation>
    <scope>NUCLEOTIDE SEQUENCE</scope>
</reference>
<sequence>MLGGVPQHPSVIFTFRSSEWPRASNGSHAARACHVKNKAPAPIQLTAEQLLREAREIHGHQDDVIVSSKRRRTIADADELNEHRLERRSWLEATIRRAGSGGGNASAALTRYDGIPRPRRYAQFEARGGRVAHARNVFDRAVATLPRVDRIWLEYVGMEDRLGAARNARQVFDRWMAWQPDAAAWDAYAAFELRHGEIDRARAVPERHVDTLPTADAFIRFAEFQTKQKNVEHARRVYEHAGSVLAATGDGDDNARLLAAFAEFEERCGESDRARAIYHHALGTDLPERFADELRGKLLSLEKRFGDRDKIEDGIVAKRRSEYENAVSTNPFDYDAWFDLIRLEEEATNGDKTNRIRDLYKRAVANAPRTPAAKRHWRRYIYLWIKYALFEELDAKDVQRARAVYRECLATIPHKKFSFSKIWIMAAELEIRDKNIAAARRILGNAISVAPRPKLFRRYIEIELQLGNVGRSSSNTTRAAVAWRSYAALEKKLGETDRARAVYDLAVDQPALDTPELVWSEYIQFELDAGELDMARQLYERLLGRTKHVNVWVSYAEFEATASSSDVENAEDMAERVRRCRAVFQRADEHFRACSDDLAMKEARAMLVREWMEKEAAFGDLGDVELVEKKAPRRVKRKRSFLGDGNGGEGGSEECFDYIFGDEDDVTAAAGFKLLKAAYEWRNSGHAVV</sequence>
<organism evidence="11 12">
    <name type="scientific">Leersia perrieri</name>
    <dbReference type="NCBI Taxonomy" id="77586"/>
    <lineage>
        <taxon>Eukaryota</taxon>
        <taxon>Viridiplantae</taxon>
        <taxon>Streptophyta</taxon>
        <taxon>Embryophyta</taxon>
        <taxon>Tracheophyta</taxon>
        <taxon>Spermatophyta</taxon>
        <taxon>Magnoliopsida</taxon>
        <taxon>Liliopsida</taxon>
        <taxon>Poales</taxon>
        <taxon>Poaceae</taxon>
        <taxon>BOP clade</taxon>
        <taxon>Oryzoideae</taxon>
        <taxon>Oryzeae</taxon>
        <taxon>Oryzinae</taxon>
        <taxon>Leersia</taxon>
    </lineage>
</organism>
<comment type="subcellular location">
    <subcellularLocation>
        <location evidence="1">Nucleus</location>
    </subcellularLocation>
</comment>
<dbReference type="InterPro" id="IPR055433">
    <property type="entry name" value="HAT_Syf1-like_N"/>
</dbReference>
<dbReference type="InterPro" id="IPR045075">
    <property type="entry name" value="Syf1-like"/>
</dbReference>
<evidence type="ECO:0000313" key="12">
    <source>
        <dbReference type="Proteomes" id="UP000032180"/>
    </source>
</evidence>
<evidence type="ECO:0000313" key="11">
    <source>
        <dbReference type="EnsemblPlants" id="LPERR10G04250.1"/>
    </source>
</evidence>
<dbReference type="AlphaFoldDB" id="A0A0D9XIM9"/>
<protein>
    <recommendedName>
        <fullName evidence="13">Suppressor of forked domain-containing protein</fullName>
    </recommendedName>
</protein>
<accession>A0A0D9XIM9</accession>
<keyword evidence="3" id="KW-0507">mRNA processing</keyword>